<dbReference type="CDD" id="cd00077">
    <property type="entry name" value="HDc"/>
    <property type="match status" value="1"/>
</dbReference>
<dbReference type="Pfam" id="PF01966">
    <property type="entry name" value="HD"/>
    <property type="match status" value="1"/>
</dbReference>
<sequence>MPYSAPSSQIRSGVAASVPRKSLESLLREVWSPTQRARSPYSHLHRPGFGQGAGARLAELDGDHFAHTTDPDCPTGAIRSRGYRERVAPTPLHRALTELGPDLRPLPPRAEGLLRELDAPPRLAAHLRAVHDVAHQLLDRLDRDHGDLAADREAVLFGAASHDIGKTIHRQELSGPGSAHEEAGHRILLDHGVEERLARFARTHASWTEPGITIEDLLVSLADKIWKAKRLPDLEQRAVAYLTEASGKAPWQVFRDLDDLLTDIAADADHRLAFQSSYPIS</sequence>
<dbReference type="EMBL" id="BAAABM010000066">
    <property type="protein sequence ID" value="GAA0365772.1"/>
    <property type="molecule type" value="Genomic_DNA"/>
</dbReference>
<keyword evidence="4" id="KW-1185">Reference proteome</keyword>
<accession>A0ABN0XJK9</accession>
<dbReference type="Proteomes" id="UP001501822">
    <property type="component" value="Unassembled WGS sequence"/>
</dbReference>
<comment type="caution">
    <text evidence="3">The sequence shown here is derived from an EMBL/GenBank/DDBJ whole genome shotgun (WGS) entry which is preliminary data.</text>
</comment>
<gene>
    <name evidence="3" type="ORF">GCM10010151_64630</name>
</gene>
<dbReference type="InterPro" id="IPR006674">
    <property type="entry name" value="HD_domain"/>
</dbReference>
<dbReference type="InterPro" id="IPR003607">
    <property type="entry name" value="HD/PDEase_dom"/>
</dbReference>
<evidence type="ECO:0000313" key="3">
    <source>
        <dbReference type="EMBL" id="GAA0365772.1"/>
    </source>
</evidence>
<evidence type="ECO:0000259" key="2">
    <source>
        <dbReference type="Pfam" id="PF01966"/>
    </source>
</evidence>
<organism evidence="3 4">
    <name type="scientific">Actinoallomurus spadix</name>
    <dbReference type="NCBI Taxonomy" id="79912"/>
    <lineage>
        <taxon>Bacteria</taxon>
        <taxon>Bacillati</taxon>
        <taxon>Actinomycetota</taxon>
        <taxon>Actinomycetes</taxon>
        <taxon>Streptosporangiales</taxon>
        <taxon>Thermomonosporaceae</taxon>
        <taxon>Actinoallomurus</taxon>
    </lineage>
</organism>
<proteinExistence type="predicted"/>
<evidence type="ECO:0000256" key="1">
    <source>
        <dbReference type="SAM" id="MobiDB-lite"/>
    </source>
</evidence>
<evidence type="ECO:0000313" key="4">
    <source>
        <dbReference type="Proteomes" id="UP001501822"/>
    </source>
</evidence>
<feature type="region of interest" description="Disordered" evidence="1">
    <location>
        <begin position="34"/>
        <end position="54"/>
    </location>
</feature>
<feature type="domain" description="HD" evidence="2">
    <location>
        <begin position="124"/>
        <end position="225"/>
    </location>
</feature>
<reference evidence="3 4" key="1">
    <citation type="journal article" date="2019" name="Int. J. Syst. Evol. Microbiol.">
        <title>The Global Catalogue of Microorganisms (GCM) 10K type strain sequencing project: providing services to taxonomists for standard genome sequencing and annotation.</title>
        <authorList>
            <consortium name="The Broad Institute Genomics Platform"/>
            <consortium name="The Broad Institute Genome Sequencing Center for Infectious Disease"/>
            <person name="Wu L."/>
            <person name="Ma J."/>
        </authorList>
    </citation>
    <scope>NUCLEOTIDE SEQUENCE [LARGE SCALE GENOMIC DNA]</scope>
    <source>
        <strain evidence="3 4">JCM 3146</strain>
    </source>
</reference>
<dbReference type="Gene3D" id="1.10.3210.10">
    <property type="entry name" value="Hypothetical protein af1432"/>
    <property type="match status" value="1"/>
</dbReference>
<protein>
    <recommendedName>
        <fullName evidence="2">HD domain-containing protein</fullName>
    </recommendedName>
</protein>
<name>A0ABN0XJK9_9ACTN</name>
<dbReference type="SUPFAM" id="SSF109604">
    <property type="entry name" value="HD-domain/PDEase-like"/>
    <property type="match status" value="1"/>
</dbReference>